<protein>
    <submittedName>
        <fullName evidence="8 9">Uncharacterized protein</fullName>
    </submittedName>
</protein>
<evidence type="ECO:0000313" key="8">
    <source>
        <dbReference type="EMBL" id="ELU18309.1"/>
    </source>
</evidence>
<dbReference type="PANTHER" id="PTHR22906:SF43">
    <property type="entry name" value="PROPERDIN"/>
    <property type="match status" value="1"/>
</dbReference>
<evidence type="ECO:0000256" key="5">
    <source>
        <dbReference type="ARBA" id="ARBA00023157"/>
    </source>
</evidence>
<proteinExistence type="predicted"/>
<evidence type="ECO:0000256" key="2">
    <source>
        <dbReference type="ARBA" id="ARBA00022525"/>
    </source>
</evidence>
<keyword evidence="7" id="KW-1133">Transmembrane helix</keyword>
<dbReference type="EnsemblMetazoa" id="CapteT201226">
    <property type="protein sequence ID" value="CapteP201226"/>
    <property type="gene ID" value="CapteG201226"/>
</dbReference>
<keyword evidence="5" id="KW-1015">Disulfide bond</keyword>
<dbReference type="InterPro" id="IPR036383">
    <property type="entry name" value="TSP1_rpt_sf"/>
</dbReference>
<dbReference type="FunFam" id="2.20.100.10:FF:000001">
    <property type="entry name" value="semaphorin-5A isoform X1"/>
    <property type="match status" value="1"/>
</dbReference>
<feature type="compositionally biased region" description="Low complexity" evidence="6">
    <location>
        <begin position="121"/>
        <end position="142"/>
    </location>
</feature>
<reference evidence="8 10" key="2">
    <citation type="journal article" date="2013" name="Nature">
        <title>Insights into bilaterian evolution from three spiralian genomes.</title>
        <authorList>
            <person name="Simakov O."/>
            <person name="Marletaz F."/>
            <person name="Cho S.J."/>
            <person name="Edsinger-Gonzales E."/>
            <person name="Havlak P."/>
            <person name="Hellsten U."/>
            <person name="Kuo D.H."/>
            <person name="Larsson T."/>
            <person name="Lv J."/>
            <person name="Arendt D."/>
            <person name="Savage R."/>
            <person name="Osoegawa K."/>
            <person name="de Jong P."/>
            <person name="Grimwood J."/>
            <person name="Chapman J.A."/>
            <person name="Shapiro H."/>
            <person name="Aerts A."/>
            <person name="Otillar R.P."/>
            <person name="Terry A.Y."/>
            <person name="Boore J.L."/>
            <person name="Grigoriev I.V."/>
            <person name="Lindberg D.R."/>
            <person name="Seaver E.C."/>
            <person name="Weisblat D.A."/>
            <person name="Putnam N.H."/>
            <person name="Rokhsar D.S."/>
        </authorList>
    </citation>
    <scope>NUCLEOTIDE SEQUENCE</scope>
    <source>
        <strain evidence="8 10">I ESC-2004</strain>
    </source>
</reference>
<evidence type="ECO:0000256" key="7">
    <source>
        <dbReference type="SAM" id="Phobius"/>
    </source>
</evidence>
<keyword evidence="7" id="KW-0472">Membrane</keyword>
<keyword evidence="7" id="KW-0812">Transmembrane</keyword>
<dbReference type="InterPro" id="IPR000884">
    <property type="entry name" value="TSP1_rpt"/>
</dbReference>
<dbReference type="PROSITE" id="PS50092">
    <property type="entry name" value="TSP1"/>
    <property type="match status" value="2"/>
</dbReference>
<evidence type="ECO:0000256" key="6">
    <source>
        <dbReference type="SAM" id="MobiDB-lite"/>
    </source>
</evidence>
<feature type="compositionally biased region" description="Low complexity" evidence="6">
    <location>
        <begin position="93"/>
        <end position="105"/>
    </location>
</feature>
<dbReference type="SUPFAM" id="SSF82895">
    <property type="entry name" value="TSP-1 type 1 repeat"/>
    <property type="match status" value="2"/>
</dbReference>
<evidence type="ECO:0000256" key="4">
    <source>
        <dbReference type="ARBA" id="ARBA00022737"/>
    </source>
</evidence>
<feature type="region of interest" description="Disordered" evidence="6">
    <location>
        <begin position="93"/>
        <end position="151"/>
    </location>
</feature>
<keyword evidence="10" id="KW-1185">Reference proteome</keyword>
<evidence type="ECO:0000256" key="1">
    <source>
        <dbReference type="ARBA" id="ARBA00004613"/>
    </source>
</evidence>
<gene>
    <name evidence="8" type="ORF">CAPTEDRAFT_201226</name>
</gene>
<reference evidence="10" key="1">
    <citation type="submission" date="2012-12" db="EMBL/GenBank/DDBJ databases">
        <authorList>
            <person name="Hellsten U."/>
            <person name="Grimwood J."/>
            <person name="Chapman J.A."/>
            <person name="Shapiro H."/>
            <person name="Aerts A."/>
            <person name="Otillar R.P."/>
            <person name="Terry A.Y."/>
            <person name="Boore J.L."/>
            <person name="Simakov O."/>
            <person name="Marletaz F."/>
            <person name="Cho S.-J."/>
            <person name="Edsinger-Gonzales E."/>
            <person name="Havlak P."/>
            <person name="Kuo D.-H."/>
            <person name="Larsson T."/>
            <person name="Lv J."/>
            <person name="Arendt D."/>
            <person name="Savage R."/>
            <person name="Osoegawa K."/>
            <person name="de Jong P."/>
            <person name="Lindberg D.R."/>
            <person name="Seaver E.C."/>
            <person name="Weisblat D.A."/>
            <person name="Putnam N.H."/>
            <person name="Grigoriev I.V."/>
            <person name="Rokhsar D.S."/>
        </authorList>
    </citation>
    <scope>NUCLEOTIDE SEQUENCE</scope>
    <source>
        <strain evidence="10">I ESC-2004</strain>
    </source>
</reference>
<accession>R7VI74</accession>
<feature type="transmembrane region" description="Helical" evidence="7">
    <location>
        <begin position="382"/>
        <end position="405"/>
    </location>
</feature>
<dbReference type="EMBL" id="KB292004">
    <property type="protein sequence ID" value="ELU18309.1"/>
    <property type="molecule type" value="Genomic_DNA"/>
</dbReference>
<name>R7VI74_CAPTE</name>
<dbReference type="Gene3D" id="2.20.100.10">
    <property type="entry name" value="Thrombospondin type-1 (TSP1) repeat"/>
    <property type="match status" value="1"/>
</dbReference>
<keyword evidence="2" id="KW-0964">Secreted</keyword>
<evidence type="ECO:0000313" key="9">
    <source>
        <dbReference type="EnsemblMetazoa" id="CapteP201226"/>
    </source>
</evidence>
<feature type="region of interest" description="Disordered" evidence="6">
    <location>
        <begin position="172"/>
        <end position="208"/>
    </location>
</feature>
<sequence>MASALRGHHGFLQNPRPLPSSVDISARLTNGTPLIALKRDLSFAKQVNYYNSSFNGCYSYLLQSNNPTSYVLIVINAISVTCGAQSTVLPRTETTTIQETTTQEESITHDGTTKQDETPSQDETTTTQDDITSQDETTTTQDGISVHSDLTETTVTIEATTFDDGLTETKATTVASAQSETTTSTTTHSTTTSNPGTTPSDDTSTTSSANPLSAIFSATTTAMLGSEWELAWNVWTPWTSCPSCGDGQQMRLKLCSDDSNSTYCDILLPYTPLKLEIKYGIQWRDCVIPECPTNGFWSSWSDWSECSDTCGGGYEKRARLCLGVSNDGAPCEGDEKENRPCNYHECEDEVAQGTSNINKLREFYLPYEPYKESDSITSNKSIGLMATGLIIAVFAIIFVLDAVTFQKQLKLLCRNIKGARRRRKLKIQVEPRREER</sequence>
<dbReference type="AlphaFoldDB" id="R7VI74"/>
<dbReference type="STRING" id="283909.R7VI74"/>
<dbReference type="OrthoDB" id="5989160at2759"/>
<evidence type="ECO:0000256" key="3">
    <source>
        <dbReference type="ARBA" id="ARBA00022729"/>
    </source>
</evidence>
<keyword evidence="3" id="KW-0732">Signal</keyword>
<comment type="subcellular location">
    <subcellularLocation>
        <location evidence="1">Secreted</location>
    </subcellularLocation>
</comment>
<dbReference type="Proteomes" id="UP000014760">
    <property type="component" value="Unassembled WGS sequence"/>
</dbReference>
<keyword evidence="4" id="KW-0677">Repeat</keyword>
<reference evidence="9" key="3">
    <citation type="submission" date="2015-06" db="UniProtKB">
        <authorList>
            <consortium name="EnsemblMetazoa"/>
        </authorList>
    </citation>
    <scope>IDENTIFICATION</scope>
</reference>
<evidence type="ECO:0000313" key="10">
    <source>
        <dbReference type="Proteomes" id="UP000014760"/>
    </source>
</evidence>
<dbReference type="Pfam" id="PF00090">
    <property type="entry name" value="TSP_1"/>
    <property type="match status" value="2"/>
</dbReference>
<dbReference type="HOGENOM" id="CLU_628889_0_0_1"/>
<dbReference type="OMA" id="KWECPSK"/>
<dbReference type="PANTHER" id="PTHR22906">
    <property type="entry name" value="PROPERDIN"/>
    <property type="match status" value="1"/>
</dbReference>
<dbReference type="EMBL" id="AMQN01016378">
    <property type="status" value="NOT_ANNOTATED_CDS"/>
    <property type="molecule type" value="Genomic_DNA"/>
</dbReference>
<dbReference type="InterPro" id="IPR052065">
    <property type="entry name" value="Compl_asym_regulator"/>
</dbReference>
<dbReference type="SMART" id="SM00209">
    <property type="entry name" value="TSP1"/>
    <property type="match status" value="2"/>
</dbReference>
<feature type="compositionally biased region" description="Basic and acidic residues" evidence="6">
    <location>
        <begin position="106"/>
        <end position="117"/>
    </location>
</feature>
<organism evidence="8">
    <name type="scientific">Capitella teleta</name>
    <name type="common">Polychaete worm</name>
    <dbReference type="NCBI Taxonomy" id="283909"/>
    <lineage>
        <taxon>Eukaryota</taxon>
        <taxon>Metazoa</taxon>
        <taxon>Spiralia</taxon>
        <taxon>Lophotrochozoa</taxon>
        <taxon>Annelida</taxon>
        <taxon>Polychaeta</taxon>
        <taxon>Sedentaria</taxon>
        <taxon>Scolecida</taxon>
        <taxon>Capitellidae</taxon>
        <taxon>Capitella</taxon>
    </lineage>
</organism>